<dbReference type="Pfam" id="PF00512">
    <property type="entry name" value="HisKA"/>
    <property type="match status" value="1"/>
</dbReference>
<dbReference type="SMART" id="SM00388">
    <property type="entry name" value="HisKA"/>
    <property type="match status" value="1"/>
</dbReference>
<dbReference type="SUPFAM" id="SSF55874">
    <property type="entry name" value="ATPase domain of HSP90 chaperone/DNA topoisomerase II/histidine kinase"/>
    <property type="match status" value="1"/>
</dbReference>
<gene>
    <name evidence="7" type="ORF">M438DRAFT_311747</name>
</gene>
<dbReference type="InterPro" id="IPR004358">
    <property type="entry name" value="Sig_transdc_His_kin-like_C"/>
</dbReference>
<dbReference type="Proteomes" id="UP000030706">
    <property type="component" value="Unassembled WGS sequence"/>
</dbReference>
<reference evidence="7 8" key="1">
    <citation type="journal article" date="2014" name="BMC Genomics">
        <title>Genome sequencing of four Aureobasidium pullulans varieties: biotechnological potential, stress tolerance, and description of new species.</title>
        <authorList>
            <person name="Gostin Ar C."/>
            <person name="Ohm R.A."/>
            <person name="Kogej T."/>
            <person name="Sonjak S."/>
            <person name="Turk M."/>
            <person name="Zajc J."/>
            <person name="Zalar P."/>
            <person name="Grube M."/>
            <person name="Sun H."/>
            <person name="Han J."/>
            <person name="Sharma A."/>
            <person name="Chiniquy J."/>
            <person name="Ngan C.Y."/>
            <person name="Lipzen A."/>
            <person name="Barry K."/>
            <person name="Grigoriev I.V."/>
            <person name="Gunde-Cimerman N."/>
        </authorList>
    </citation>
    <scope>NUCLEOTIDE SEQUENCE [LARGE SCALE GENOMIC DNA]</scope>
    <source>
        <strain evidence="7 8">EXF-150</strain>
    </source>
</reference>
<feature type="domain" description="Histidine kinase" evidence="4">
    <location>
        <begin position="680"/>
        <end position="953"/>
    </location>
</feature>
<dbReference type="GeneID" id="40744794"/>
<evidence type="ECO:0000259" key="4">
    <source>
        <dbReference type="PROSITE" id="PS50109"/>
    </source>
</evidence>
<dbReference type="PANTHER" id="PTHR43719">
    <property type="entry name" value="TWO-COMPONENT HISTIDINE KINASE"/>
    <property type="match status" value="1"/>
</dbReference>
<dbReference type="InterPro" id="IPR036097">
    <property type="entry name" value="HisK_dim/P_sf"/>
</dbReference>
<dbReference type="InterPro" id="IPR001789">
    <property type="entry name" value="Sig_transdc_resp-reg_receiver"/>
</dbReference>
<feature type="modified residue" description="4-aspartylphosphate" evidence="2">
    <location>
        <position position="1080"/>
    </location>
</feature>
<evidence type="ECO:0008006" key="9">
    <source>
        <dbReference type="Google" id="ProtNLM"/>
    </source>
</evidence>
<evidence type="ECO:0000256" key="1">
    <source>
        <dbReference type="ARBA" id="ARBA00022553"/>
    </source>
</evidence>
<dbReference type="InterPro" id="IPR003661">
    <property type="entry name" value="HisK_dim/P_dom"/>
</dbReference>
<evidence type="ECO:0000256" key="3">
    <source>
        <dbReference type="SAM" id="MobiDB-lite"/>
    </source>
</evidence>
<accession>A0A074XTV9</accession>
<dbReference type="OrthoDB" id="60033at2759"/>
<feature type="region of interest" description="Disordered" evidence="3">
    <location>
        <begin position="1150"/>
        <end position="1212"/>
    </location>
</feature>
<keyword evidence="8" id="KW-1185">Reference proteome</keyword>
<evidence type="ECO:0000313" key="8">
    <source>
        <dbReference type="Proteomes" id="UP000030706"/>
    </source>
</evidence>
<dbReference type="SMART" id="SM00448">
    <property type="entry name" value="REC"/>
    <property type="match status" value="1"/>
</dbReference>
<dbReference type="EMBL" id="KL584975">
    <property type="protein sequence ID" value="KEQ88955.1"/>
    <property type="molecule type" value="Genomic_DNA"/>
</dbReference>
<dbReference type="InterPro" id="IPR050956">
    <property type="entry name" value="2C_system_His_kinase"/>
</dbReference>
<feature type="domain" description="PAS" evidence="6">
    <location>
        <begin position="519"/>
        <end position="595"/>
    </location>
</feature>
<dbReference type="Pfam" id="PF26131">
    <property type="entry name" value="PAS-like"/>
    <property type="match status" value="1"/>
</dbReference>
<evidence type="ECO:0000259" key="6">
    <source>
        <dbReference type="PROSITE" id="PS50112"/>
    </source>
</evidence>
<evidence type="ECO:0000313" key="7">
    <source>
        <dbReference type="EMBL" id="KEQ88955.1"/>
    </source>
</evidence>
<dbReference type="InterPro" id="IPR005467">
    <property type="entry name" value="His_kinase_dom"/>
</dbReference>
<dbReference type="SMART" id="SM00091">
    <property type="entry name" value="PAS"/>
    <property type="match status" value="1"/>
</dbReference>
<feature type="compositionally biased region" description="Polar residues" evidence="3">
    <location>
        <begin position="1003"/>
        <end position="1013"/>
    </location>
</feature>
<dbReference type="STRING" id="1043002.A0A074XTV9"/>
<dbReference type="SUPFAM" id="SSF52172">
    <property type="entry name" value="CheY-like"/>
    <property type="match status" value="1"/>
</dbReference>
<dbReference type="Pfam" id="PF00072">
    <property type="entry name" value="Response_reg"/>
    <property type="match status" value="1"/>
</dbReference>
<protein>
    <recommendedName>
        <fullName evidence="9">Histidine kinase HHK15p</fullName>
    </recommendedName>
</protein>
<dbReference type="SMART" id="SM00387">
    <property type="entry name" value="HATPase_c"/>
    <property type="match status" value="1"/>
</dbReference>
<dbReference type="PRINTS" id="PR00344">
    <property type="entry name" value="BCTRLSENSOR"/>
</dbReference>
<dbReference type="InterPro" id="IPR003594">
    <property type="entry name" value="HATPase_dom"/>
</dbReference>
<dbReference type="PROSITE" id="PS50110">
    <property type="entry name" value="RESPONSE_REGULATORY"/>
    <property type="match status" value="1"/>
</dbReference>
<dbReference type="PROSITE" id="PS50112">
    <property type="entry name" value="PAS"/>
    <property type="match status" value="1"/>
</dbReference>
<dbReference type="InterPro" id="IPR058846">
    <property type="entry name" value="PAS-like"/>
</dbReference>
<evidence type="ECO:0000256" key="2">
    <source>
        <dbReference type="PROSITE-ProRule" id="PRU00169"/>
    </source>
</evidence>
<dbReference type="Gene3D" id="3.30.565.10">
    <property type="entry name" value="Histidine kinase-like ATPase, C-terminal domain"/>
    <property type="match status" value="1"/>
</dbReference>
<feature type="compositionally biased region" description="Polar residues" evidence="3">
    <location>
        <begin position="1177"/>
        <end position="1187"/>
    </location>
</feature>
<dbReference type="InterPro" id="IPR035965">
    <property type="entry name" value="PAS-like_dom_sf"/>
</dbReference>
<dbReference type="Gene3D" id="1.10.287.130">
    <property type="match status" value="1"/>
</dbReference>
<dbReference type="SUPFAM" id="SSF55785">
    <property type="entry name" value="PYP-like sensor domain (PAS domain)"/>
    <property type="match status" value="1"/>
</dbReference>
<dbReference type="SUPFAM" id="SSF47384">
    <property type="entry name" value="Homodimeric domain of signal transducing histidine kinase"/>
    <property type="match status" value="1"/>
</dbReference>
<dbReference type="PANTHER" id="PTHR43719:SF30">
    <property type="entry name" value="TWO-COMPONENT SYSTEM RESPONSE REGULATOR"/>
    <property type="match status" value="1"/>
</dbReference>
<dbReference type="InterPro" id="IPR011006">
    <property type="entry name" value="CheY-like_superfamily"/>
</dbReference>
<dbReference type="HOGENOM" id="CLU_000445_82_4_1"/>
<dbReference type="Gene3D" id="3.30.450.20">
    <property type="entry name" value="PAS domain"/>
    <property type="match status" value="2"/>
</dbReference>
<feature type="domain" description="Response regulatory" evidence="5">
    <location>
        <begin position="1022"/>
        <end position="1151"/>
    </location>
</feature>
<dbReference type="GO" id="GO:0000155">
    <property type="term" value="F:phosphorelay sensor kinase activity"/>
    <property type="evidence" value="ECO:0007669"/>
    <property type="project" value="InterPro"/>
</dbReference>
<proteinExistence type="predicted"/>
<feature type="region of interest" description="Disordered" evidence="3">
    <location>
        <begin position="979"/>
        <end position="1013"/>
    </location>
</feature>
<evidence type="ECO:0000259" key="5">
    <source>
        <dbReference type="PROSITE" id="PS50110"/>
    </source>
</evidence>
<sequence length="1212" mass="134586">MSNSTQIPQLADVGILELLGNDDRPTFVLGPADSDTKRLQRPEIVFTNTALDTFLTQHTRQDAFTSWSVSLALKSKEHTGEWTFAGRVWTSTLVADTWLVVYCAQALPLGVAQTPERIDASRKSARVTRAGPPTWQILSPSSNEPPEILDWTKFDVPGVSSHIRFIKDFDWSSTPLGPIESWPDRLSSMVLSICTNPDPRVIVWGEELIMIYNESCALRLGEKHPQAMGRSCAQIYAEIWPQMAELIRPAVMQGKAVRSVKELSFHERNGILEETYWNFVIFPIVGSEGYALGAVDSLVELTRHVISQRRGEVVEKLKEQVSGSGTISDIWHRCLESLEGFPEDVPFALIYSNDDDSASSTSSSWANSMKEYRLHGSLGIDRNNAAIPTSFDVADRESVYGLARACRDAIIGRKTVVLRRQDNSLPADLATAIPGRGWEDPVEAVCVMPVANNASGALAFFILGLNPRRPFNEESLQFAHNLRDVLTKSSTLLGQAKFEEIHDNLATQLKISTLKAARNEDKFTRMAESAPIGICTFRPDGKPLYCNDEYLNLVGVPREYDWKKLWDSSATWRSQVHPEDIEKINIAWRELLEKKKTSAVVEYRVLRPWRSIDKATGSELTGETWLMNNAVTELDDDGNVVYIHAWLHETSVRHYTETLLSNRLQEALETKRASENFIDMVSHELRNPLSAILQSADGILTALDDPEARTKNDNEMLDGILDSAKTIILCASHQKCIVDDILCLSKLDSNLLVITPDKVSPPQLIGRVLKMYDGELQRASIKAKLEIEQSYHKIMDSHEYAMLDPSRLLQVVINLLTNAIKFTQFSDKRGLTISLGASYEKPTGARHKLTFIKPRTVRHEHSTALSEEWGEGKDIYLQLAVQDTGRGLSEEEISLLFQRFSQASPKTYKQYGGSGLGLFISRELCELQGGAIGVSSPGVGKGTTFAFYVRARRCPPESGAVAEPPVALQHVWNTPVTGSTAMPQAAGLDDANHTHPPAPVRAPSSTAIQSQSKPVVPERPLHVLVVEDNLINQRVMAQQLRKQNCVVHIANHGLEALSFLSTSAFSSSTLPTPLDVVLMDQEMPVMDGITCVREIRTRQAAHEFTGHIPVIAVTANARSEQITVMMQAGMDSVVTKPFRIPDLVPQMRKLVEKTNPSSMTKDGASDKDERPPMSPEPQDSGTATTDSTRVKVQRTPSSWDQVVGDQALHDLW</sequence>
<dbReference type="AlphaFoldDB" id="A0A074XTV9"/>
<dbReference type="RefSeq" id="XP_029765142.1">
    <property type="nucleotide sequence ID" value="XM_029902488.1"/>
</dbReference>
<keyword evidence="1 2" id="KW-0597">Phosphoprotein</keyword>
<dbReference type="CDD" id="cd17546">
    <property type="entry name" value="REC_hyHK_CKI1_RcsC-like"/>
    <property type="match status" value="1"/>
</dbReference>
<dbReference type="CDD" id="cd00082">
    <property type="entry name" value="HisKA"/>
    <property type="match status" value="1"/>
</dbReference>
<dbReference type="Gene3D" id="3.40.50.2300">
    <property type="match status" value="1"/>
</dbReference>
<organism evidence="7 8">
    <name type="scientific">Aureobasidium pullulans EXF-150</name>
    <dbReference type="NCBI Taxonomy" id="1043002"/>
    <lineage>
        <taxon>Eukaryota</taxon>
        <taxon>Fungi</taxon>
        <taxon>Dikarya</taxon>
        <taxon>Ascomycota</taxon>
        <taxon>Pezizomycotina</taxon>
        <taxon>Dothideomycetes</taxon>
        <taxon>Dothideomycetidae</taxon>
        <taxon>Dothideales</taxon>
        <taxon>Saccotheciaceae</taxon>
        <taxon>Aureobasidium</taxon>
    </lineage>
</organism>
<name>A0A074XTV9_AURPU</name>
<dbReference type="InterPro" id="IPR036890">
    <property type="entry name" value="HATPase_C_sf"/>
</dbReference>
<dbReference type="PROSITE" id="PS50109">
    <property type="entry name" value="HIS_KIN"/>
    <property type="match status" value="1"/>
</dbReference>
<dbReference type="Pfam" id="PF02518">
    <property type="entry name" value="HATPase_c"/>
    <property type="match status" value="1"/>
</dbReference>
<dbReference type="InterPro" id="IPR000014">
    <property type="entry name" value="PAS"/>
</dbReference>